<feature type="compositionally biased region" description="Polar residues" evidence="1">
    <location>
        <begin position="287"/>
        <end position="314"/>
    </location>
</feature>
<evidence type="ECO:0000313" key="2">
    <source>
        <dbReference type="EMBL" id="KAL0580149.1"/>
    </source>
</evidence>
<feature type="compositionally biased region" description="Polar residues" evidence="1">
    <location>
        <begin position="169"/>
        <end position="178"/>
    </location>
</feature>
<keyword evidence="3" id="KW-1185">Reference proteome</keyword>
<dbReference type="EMBL" id="JBAHYK010000038">
    <property type="protein sequence ID" value="KAL0580149.1"/>
    <property type="molecule type" value="Genomic_DNA"/>
</dbReference>
<organism evidence="2 3">
    <name type="scientific">Marasmius crinis-equi</name>
    <dbReference type="NCBI Taxonomy" id="585013"/>
    <lineage>
        <taxon>Eukaryota</taxon>
        <taxon>Fungi</taxon>
        <taxon>Dikarya</taxon>
        <taxon>Basidiomycota</taxon>
        <taxon>Agaricomycotina</taxon>
        <taxon>Agaricomycetes</taxon>
        <taxon>Agaricomycetidae</taxon>
        <taxon>Agaricales</taxon>
        <taxon>Marasmiineae</taxon>
        <taxon>Marasmiaceae</taxon>
        <taxon>Marasmius</taxon>
    </lineage>
</organism>
<accession>A0ABR3FX89</accession>
<feature type="compositionally biased region" description="Basic and acidic residues" evidence="1">
    <location>
        <begin position="320"/>
        <end position="340"/>
    </location>
</feature>
<sequence length="352" mass="39712">MPDFANDAHYQGLRYKYIHLRWESDRQDSKPKRPRALGIVPCFHTEHSLIVDNSLTFGTPIIGDNKSFKRAILLQPMKPVGRWQYILAQTERQNKPIYIRVPTGKAVPYWPHMHSPHLLLLAEIAPFITGLSSPGLDNIQKAADDCYRPSISVDVSPSERAISLADENPPSSASSQSWPGYPVLAEIRQLGDWMLKHAAPEDATPPGPLTTTVPLPVHWYEPKSEPPADDFQLLSRYPSQSLRYRGHIPRRELFLFPQPPPPTFTEPPSAHLCPSYHTSTHPEQHSSSKGTHSPPKFTSASPDTFTTLRSSKSMLSLRPITERIRRLSTGGKKERNRRVEQTPCLPISYSTQ</sequence>
<dbReference type="Proteomes" id="UP001465976">
    <property type="component" value="Unassembled WGS sequence"/>
</dbReference>
<name>A0ABR3FX89_9AGAR</name>
<feature type="region of interest" description="Disordered" evidence="1">
    <location>
        <begin position="258"/>
        <end position="352"/>
    </location>
</feature>
<evidence type="ECO:0000313" key="3">
    <source>
        <dbReference type="Proteomes" id="UP001465976"/>
    </source>
</evidence>
<comment type="caution">
    <text evidence="2">The sequence shown here is derived from an EMBL/GenBank/DDBJ whole genome shotgun (WGS) entry which is preliminary data.</text>
</comment>
<proteinExistence type="predicted"/>
<evidence type="ECO:0000256" key="1">
    <source>
        <dbReference type="SAM" id="MobiDB-lite"/>
    </source>
</evidence>
<protein>
    <submittedName>
        <fullName evidence="2">Uncharacterized protein</fullName>
    </submittedName>
</protein>
<reference evidence="2 3" key="1">
    <citation type="submission" date="2024-02" db="EMBL/GenBank/DDBJ databases">
        <title>A draft genome for the cacao thread blight pathogen Marasmius crinis-equi.</title>
        <authorList>
            <person name="Cohen S.P."/>
            <person name="Baruah I.K."/>
            <person name="Amoako-Attah I."/>
            <person name="Bukari Y."/>
            <person name="Meinhardt L.W."/>
            <person name="Bailey B.A."/>
        </authorList>
    </citation>
    <scope>NUCLEOTIDE SEQUENCE [LARGE SCALE GENOMIC DNA]</scope>
    <source>
        <strain evidence="2 3">GH-76</strain>
    </source>
</reference>
<feature type="region of interest" description="Disordered" evidence="1">
    <location>
        <begin position="158"/>
        <end position="178"/>
    </location>
</feature>
<gene>
    <name evidence="2" type="ORF">V5O48_001859</name>
</gene>